<evidence type="ECO:0000313" key="3">
    <source>
        <dbReference type="Proteomes" id="UP000792457"/>
    </source>
</evidence>
<protein>
    <submittedName>
        <fullName evidence="2">Uncharacterized protein</fullName>
    </submittedName>
</protein>
<dbReference type="Proteomes" id="UP000792457">
    <property type="component" value="Unassembled WGS sequence"/>
</dbReference>
<keyword evidence="3" id="KW-1185">Reference proteome</keyword>
<feature type="region of interest" description="Disordered" evidence="1">
    <location>
        <begin position="1"/>
        <end position="20"/>
    </location>
</feature>
<sequence>MGPGRPRDSRSALSDSGSRQTHTFHAVLDYDYDDAAEGVPVLDTGAQQQLQQRQRGPILVKNGSVPVVPLYSYPAFENGTLVQIPVSTLDRPFKVWCGRWAGGLGTKERGMNYRFRSEWAKVERKEVAITFTNAVDNATSIDAQVAIPLLATFLVG</sequence>
<reference evidence="2" key="2">
    <citation type="submission" date="2017-10" db="EMBL/GenBank/DDBJ databases">
        <title>Ladona fulva Genome sequencing and assembly.</title>
        <authorList>
            <person name="Murali S."/>
            <person name="Richards S."/>
            <person name="Bandaranaike D."/>
            <person name="Bellair M."/>
            <person name="Blankenburg K."/>
            <person name="Chao H."/>
            <person name="Dinh H."/>
            <person name="Doddapaneni H."/>
            <person name="Dugan-Rocha S."/>
            <person name="Elkadiri S."/>
            <person name="Gnanaolivu R."/>
            <person name="Hernandez B."/>
            <person name="Skinner E."/>
            <person name="Javaid M."/>
            <person name="Lee S."/>
            <person name="Li M."/>
            <person name="Ming W."/>
            <person name="Munidasa M."/>
            <person name="Muniz J."/>
            <person name="Nguyen L."/>
            <person name="Hughes D."/>
            <person name="Osuji N."/>
            <person name="Pu L.-L."/>
            <person name="Puazo M."/>
            <person name="Qu C."/>
            <person name="Quiroz J."/>
            <person name="Raj R."/>
            <person name="Weissenberger G."/>
            <person name="Xin Y."/>
            <person name="Zou X."/>
            <person name="Han Y."/>
            <person name="Worley K."/>
            <person name="Muzny D."/>
            <person name="Gibbs R."/>
        </authorList>
    </citation>
    <scope>NUCLEOTIDE SEQUENCE</scope>
    <source>
        <strain evidence="2">Sampled in the wild</strain>
    </source>
</reference>
<dbReference type="EMBL" id="KZ308872">
    <property type="protein sequence ID" value="KAG8235066.1"/>
    <property type="molecule type" value="Genomic_DNA"/>
</dbReference>
<evidence type="ECO:0000256" key="1">
    <source>
        <dbReference type="SAM" id="MobiDB-lite"/>
    </source>
</evidence>
<proteinExistence type="predicted"/>
<dbReference type="AlphaFoldDB" id="A0A8K0KH15"/>
<feature type="compositionally biased region" description="Basic and acidic residues" evidence="1">
    <location>
        <begin position="1"/>
        <end position="10"/>
    </location>
</feature>
<gene>
    <name evidence="2" type="ORF">J437_LFUL015308</name>
</gene>
<comment type="caution">
    <text evidence="2">The sequence shown here is derived from an EMBL/GenBank/DDBJ whole genome shotgun (WGS) entry which is preliminary data.</text>
</comment>
<accession>A0A8K0KH15</accession>
<feature type="compositionally biased region" description="Polar residues" evidence="1">
    <location>
        <begin position="11"/>
        <end position="20"/>
    </location>
</feature>
<evidence type="ECO:0000313" key="2">
    <source>
        <dbReference type="EMBL" id="KAG8235066.1"/>
    </source>
</evidence>
<organism evidence="2 3">
    <name type="scientific">Ladona fulva</name>
    <name type="common">Scarce chaser dragonfly</name>
    <name type="synonym">Libellula fulva</name>
    <dbReference type="NCBI Taxonomy" id="123851"/>
    <lineage>
        <taxon>Eukaryota</taxon>
        <taxon>Metazoa</taxon>
        <taxon>Ecdysozoa</taxon>
        <taxon>Arthropoda</taxon>
        <taxon>Hexapoda</taxon>
        <taxon>Insecta</taxon>
        <taxon>Pterygota</taxon>
        <taxon>Palaeoptera</taxon>
        <taxon>Odonata</taxon>
        <taxon>Epiprocta</taxon>
        <taxon>Anisoptera</taxon>
        <taxon>Libelluloidea</taxon>
        <taxon>Libellulidae</taxon>
        <taxon>Ladona</taxon>
    </lineage>
</organism>
<reference evidence="2" key="1">
    <citation type="submission" date="2013-04" db="EMBL/GenBank/DDBJ databases">
        <authorList>
            <person name="Qu J."/>
            <person name="Murali S.C."/>
            <person name="Bandaranaike D."/>
            <person name="Bellair M."/>
            <person name="Blankenburg K."/>
            <person name="Chao H."/>
            <person name="Dinh H."/>
            <person name="Doddapaneni H."/>
            <person name="Downs B."/>
            <person name="Dugan-Rocha S."/>
            <person name="Elkadiri S."/>
            <person name="Gnanaolivu R.D."/>
            <person name="Hernandez B."/>
            <person name="Javaid M."/>
            <person name="Jayaseelan J.C."/>
            <person name="Lee S."/>
            <person name="Li M."/>
            <person name="Ming W."/>
            <person name="Munidasa M."/>
            <person name="Muniz J."/>
            <person name="Nguyen L."/>
            <person name="Ongeri F."/>
            <person name="Osuji N."/>
            <person name="Pu L.-L."/>
            <person name="Puazo M."/>
            <person name="Qu C."/>
            <person name="Quiroz J."/>
            <person name="Raj R."/>
            <person name="Weissenberger G."/>
            <person name="Xin Y."/>
            <person name="Zou X."/>
            <person name="Han Y."/>
            <person name="Richards S."/>
            <person name="Worley K."/>
            <person name="Muzny D."/>
            <person name="Gibbs R."/>
        </authorList>
    </citation>
    <scope>NUCLEOTIDE SEQUENCE</scope>
    <source>
        <strain evidence="2">Sampled in the wild</strain>
    </source>
</reference>
<name>A0A8K0KH15_LADFU</name>
<dbReference type="OrthoDB" id="6630583at2759"/>